<evidence type="ECO:0000313" key="3">
    <source>
        <dbReference type="Proteomes" id="UP001160390"/>
    </source>
</evidence>
<feature type="compositionally biased region" description="Polar residues" evidence="1">
    <location>
        <begin position="12"/>
        <end position="27"/>
    </location>
</feature>
<name>A0AA35LTG2_9HYPO</name>
<organism evidence="2 3">
    <name type="scientific">Clonostachys chloroleuca</name>
    <dbReference type="NCBI Taxonomy" id="1926264"/>
    <lineage>
        <taxon>Eukaryota</taxon>
        <taxon>Fungi</taxon>
        <taxon>Dikarya</taxon>
        <taxon>Ascomycota</taxon>
        <taxon>Pezizomycotina</taxon>
        <taxon>Sordariomycetes</taxon>
        <taxon>Hypocreomycetidae</taxon>
        <taxon>Hypocreales</taxon>
        <taxon>Bionectriaceae</taxon>
        <taxon>Clonostachys</taxon>
    </lineage>
</organism>
<reference evidence="2" key="1">
    <citation type="submission" date="2023-01" db="EMBL/GenBank/DDBJ databases">
        <authorList>
            <person name="Piombo E."/>
        </authorList>
    </citation>
    <scope>NUCLEOTIDE SEQUENCE</scope>
</reference>
<dbReference type="Proteomes" id="UP001160390">
    <property type="component" value="Unassembled WGS sequence"/>
</dbReference>
<sequence>MAVQSDPGAHPSLTSGSVTSPKQQLTPLPSRPFASDTNPDHGQVARVPASRRPLASGTWWNLRWGVS</sequence>
<comment type="caution">
    <text evidence="2">The sequence shown here is derived from an EMBL/GenBank/DDBJ whole genome shotgun (WGS) entry which is preliminary data.</text>
</comment>
<proteinExistence type="predicted"/>
<feature type="region of interest" description="Disordered" evidence="1">
    <location>
        <begin position="1"/>
        <end position="52"/>
    </location>
</feature>
<feature type="non-terminal residue" evidence="2">
    <location>
        <position position="67"/>
    </location>
</feature>
<gene>
    <name evidence="2" type="ORF">CCHLO57077_00015759</name>
</gene>
<keyword evidence="3" id="KW-1185">Reference proteome</keyword>
<evidence type="ECO:0000313" key="2">
    <source>
        <dbReference type="EMBL" id="CAI6068017.1"/>
    </source>
</evidence>
<dbReference type="AlphaFoldDB" id="A0AA35LTG2"/>
<protein>
    <submittedName>
        <fullName evidence="2">Uncharacterized protein</fullName>
    </submittedName>
</protein>
<evidence type="ECO:0000256" key="1">
    <source>
        <dbReference type="SAM" id="MobiDB-lite"/>
    </source>
</evidence>
<dbReference type="EMBL" id="CABFNP030000627">
    <property type="protein sequence ID" value="CAI6068017.1"/>
    <property type="molecule type" value="Genomic_DNA"/>
</dbReference>
<accession>A0AA35LTG2</accession>